<sequence length="443" mass="50987">MPDWKLPLEVCEEIIDDVAQDVWVKLEPPISYRSAIHDLYACSLTCRSWVPRSRINLFRRIQLSSQEQAGLLRASFDKSQRLREFVEYLCIDCLIGQGQSNGWIYYIFRDLPSCFPNLRRLELRNLPFLRATFILTTSWFNNVKSLSLQHLMYQSFREAIQLVNALTNLEELTITNCTWSSPGYYYPSRAPHRLTTLSVTGLRPDLTPDPFNWVVTSHSASLLTKLQLDVYEWSSEMQHVLHSSSRTLRVLFVTFQKVAFADAESSDILPSCIKLSKLRHLSLAISDSIESVPPGDIVSILRSLPHIVPHSVVTVQLYFAAFTRDLLCERNWDYWKAVDVTLTSPSFSSIESLELAWKMPPSSYREGQQDGLIRHTPSSLREVRRELAILDKDGVFGNAFPTAYTRNLLWCSDYLHHEFVMVCLTGENITKSRTKLQSNFSVY</sequence>
<reference evidence="1" key="1">
    <citation type="submission" date="2022-07" db="EMBL/GenBank/DDBJ databases">
        <title>Genome Sequence of Physisporinus lineatus.</title>
        <authorList>
            <person name="Buettner E."/>
        </authorList>
    </citation>
    <scope>NUCLEOTIDE SEQUENCE</scope>
    <source>
        <strain evidence="1">VT162</strain>
    </source>
</reference>
<dbReference type="Gene3D" id="3.80.10.10">
    <property type="entry name" value="Ribonuclease Inhibitor"/>
    <property type="match status" value="1"/>
</dbReference>
<evidence type="ECO:0000313" key="2">
    <source>
        <dbReference type="Proteomes" id="UP001212997"/>
    </source>
</evidence>
<accession>A0AAD5UXM7</accession>
<evidence type="ECO:0000313" key="1">
    <source>
        <dbReference type="EMBL" id="KAJ3478835.1"/>
    </source>
</evidence>
<dbReference type="InterPro" id="IPR032675">
    <property type="entry name" value="LRR_dom_sf"/>
</dbReference>
<gene>
    <name evidence="1" type="ORF">NLI96_g9480</name>
</gene>
<proteinExistence type="predicted"/>
<comment type="caution">
    <text evidence="1">The sequence shown here is derived from an EMBL/GenBank/DDBJ whole genome shotgun (WGS) entry which is preliminary data.</text>
</comment>
<protein>
    <recommendedName>
        <fullName evidence="3">F-box domain-containing protein</fullName>
    </recommendedName>
</protein>
<name>A0AAD5UXM7_9APHY</name>
<dbReference type="Proteomes" id="UP001212997">
    <property type="component" value="Unassembled WGS sequence"/>
</dbReference>
<evidence type="ECO:0008006" key="3">
    <source>
        <dbReference type="Google" id="ProtNLM"/>
    </source>
</evidence>
<keyword evidence="2" id="KW-1185">Reference proteome</keyword>
<dbReference type="AlphaFoldDB" id="A0AAD5UXM7"/>
<dbReference type="SUPFAM" id="SSF52047">
    <property type="entry name" value="RNI-like"/>
    <property type="match status" value="1"/>
</dbReference>
<dbReference type="EMBL" id="JANAWD010000481">
    <property type="protein sequence ID" value="KAJ3478835.1"/>
    <property type="molecule type" value="Genomic_DNA"/>
</dbReference>
<organism evidence="1 2">
    <name type="scientific">Meripilus lineatus</name>
    <dbReference type="NCBI Taxonomy" id="2056292"/>
    <lineage>
        <taxon>Eukaryota</taxon>
        <taxon>Fungi</taxon>
        <taxon>Dikarya</taxon>
        <taxon>Basidiomycota</taxon>
        <taxon>Agaricomycotina</taxon>
        <taxon>Agaricomycetes</taxon>
        <taxon>Polyporales</taxon>
        <taxon>Meripilaceae</taxon>
        <taxon>Meripilus</taxon>
    </lineage>
</organism>